<feature type="transmembrane region" description="Helical" evidence="1">
    <location>
        <begin position="55"/>
        <end position="76"/>
    </location>
</feature>
<dbReference type="AlphaFoldDB" id="A0A2M7IMV6"/>
<evidence type="ECO:0008006" key="4">
    <source>
        <dbReference type="Google" id="ProtNLM"/>
    </source>
</evidence>
<proteinExistence type="predicted"/>
<feature type="transmembrane region" description="Helical" evidence="1">
    <location>
        <begin position="130"/>
        <end position="147"/>
    </location>
</feature>
<organism evidence="2 3">
    <name type="scientific">Candidatus Kaiserbacteria bacterium CG_4_8_14_3_um_filter_38_9</name>
    <dbReference type="NCBI Taxonomy" id="1974599"/>
    <lineage>
        <taxon>Bacteria</taxon>
        <taxon>Candidatus Kaiseribacteriota</taxon>
    </lineage>
</organism>
<comment type="caution">
    <text evidence="2">The sequence shown here is derived from an EMBL/GenBank/DDBJ whole genome shotgun (WGS) entry which is preliminary data.</text>
</comment>
<reference evidence="3" key="1">
    <citation type="submission" date="2017-09" db="EMBL/GenBank/DDBJ databases">
        <title>Depth-based differentiation of microbial function through sediment-hosted aquifers and enrichment of novel symbionts in the deep terrestrial subsurface.</title>
        <authorList>
            <person name="Probst A.J."/>
            <person name="Ladd B."/>
            <person name="Jarett J.K."/>
            <person name="Geller-Mcgrath D.E."/>
            <person name="Sieber C.M.K."/>
            <person name="Emerson J.B."/>
            <person name="Anantharaman K."/>
            <person name="Thomas B.C."/>
            <person name="Malmstrom R."/>
            <person name="Stieglmeier M."/>
            <person name="Klingl A."/>
            <person name="Woyke T."/>
            <person name="Ryan C.M."/>
            <person name="Banfield J.F."/>
        </authorList>
    </citation>
    <scope>NUCLEOTIDE SEQUENCE [LARGE SCALE GENOMIC DNA]</scope>
</reference>
<dbReference type="InterPro" id="IPR005240">
    <property type="entry name" value="DUF389"/>
</dbReference>
<dbReference type="Proteomes" id="UP000230837">
    <property type="component" value="Unassembled WGS sequence"/>
</dbReference>
<keyword evidence="1" id="KW-0472">Membrane</keyword>
<feature type="transmembrane region" description="Helical" evidence="1">
    <location>
        <begin position="30"/>
        <end position="49"/>
    </location>
</feature>
<sequence>MSVIARFRALPDNDKAALVKKLMQNGTPDFDYFYLIGLSTLMATLGLLLNSSAVVIGSMLIAPLMYPLLGVSLGLVMMDQNISILTRATSTLTKSLLIGLGLSVFAAFFFGSPEMYQTAEVMMRSIPSHLHLLVAIVAGAAVSYVMARPEWSDTLPGVAIAVALIPPLAAIGVGIASFDAELIKGASMILFLNLIGIIGTAVFVFLLMNLGEKESVAKSTIKREEIKLAEEKNAIDKITHDIQQ</sequence>
<gene>
    <name evidence="2" type="ORF">COZ82_03685</name>
</gene>
<name>A0A2M7IMV6_9BACT</name>
<dbReference type="Pfam" id="PF04087">
    <property type="entry name" value="DUF389"/>
    <property type="match status" value="1"/>
</dbReference>
<evidence type="ECO:0000256" key="1">
    <source>
        <dbReference type="SAM" id="Phobius"/>
    </source>
</evidence>
<evidence type="ECO:0000313" key="3">
    <source>
        <dbReference type="Proteomes" id="UP000230837"/>
    </source>
</evidence>
<dbReference type="PANTHER" id="PTHR20992:SF9">
    <property type="entry name" value="AT15442P-RELATED"/>
    <property type="match status" value="1"/>
</dbReference>
<evidence type="ECO:0000313" key="2">
    <source>
        <dbReference type="EMBL" id="PIW96682.1"/>
    </source>
</evidence>
<feature type="transmembrane region" description="Helical" evidence="1">
    <location>
        <begin position="188"/>
        <end position="208"/>
    </location>
</feature>
<keyword evidence="1" id="KW-1133">Transmembrane helix</keyword>
<accession>A0A2M7IMV6</accession>
<dbReference type="EMBL" id="PFHR01000195">
    <property type="protein sequence ID" value="PIW96682.1"/>
    <property type="molecule type" value="Genomic_DNA"/>
</dbReference>
<feature type="transmembrane region" description="Helical" evidence="1">
    <location>
        <begin position="154"/>
        <end position="176"/>
    </location>
</feature>
<protein>
    <recommendedName>
        <fullName evidence="4">TIGR00341 family protein</fullName>
    </recommendedName>
</protein>
<dbReference type="PANTHER" id="PTHR20992">
    <property type="entry name" value="AT15442P-RELATED"/>
    <property type="match status" value="1"/>
</dbReference>
<feature type="transmembrane region" description="Helical" evidence="1">
    <location>
        <begin position="88"/>
        <end position="110"/>
    </location>
</feature>
<keyword evidence="1" id="KW-0812">Transmembrane</keyword>